<feature type="region of interest" description="Disordered" evidence="2">
    <location>
        <begin position="293"/>
        <end position="321"/>
    </location>
</feature>
<dbReference type="PANTHER" id="PTHR47505:SF1">
    <property type="entry name" value="DNA UTILIZATION PROTEIN YHGH"/>
    <property type="match status" value="1"/>
</dbReference>
<comment type="similarity">
    <text evidence="1">Belongs to the ComF/GntX family.</text>
</comment>
<evidence type="ECO:0000256" key="1">
    <source>
        <dbReference type="ARBA" id="ARBA00008007"/>
    </source>
</evidence>
<protein>
    <submittedName>
        <fullName evidence="4">ComF family protein</fullName>
    </submittedName>
</protein>
<dbReference type="InterPro" id="IPR051910">
    <property type="entry name" value="ComF/GntX_DNA_util-trans"/>
</dbReference>
<evidence type="ECO:0000259" key="3">
    <source>
        <dbReference type="Pfam" id="PF00156"/>
    </source>
</evidence>
<reference evidence="4 5" key="1">
    <citation type="submission" date="2022-07" db="EMBL/GenBank/DDBJ databases">
        <title>Novel species in genus Arthrobacter.</title>
        <authorList>
            <person name="Liu Y."/>
        </authorList>
    </citation>
    <scope>NUCLEOTIDE SEQUENCE [LARGE SCALE GENOMIC DNA]</scope>
    <source>
        <strain evidence="5">zg-Y859</strain>
    </source>
</reference>
<dbReference type="Gene3D" id="3.40.50.2020">
    <property type="match status" value="1"/>
</dbReference>
<evidence type="ECO:0000313" key="5">
    <source>
        <dbReference type="Proteomes" id="UP001206924"/>
    </source>
</evidence>
<dbReference type="Pfam" id="PF00156">
    <property type="entry name" value="Pribosyltran"/>
    <property type="match status" value="1"/>
</dbReference>
<dbReference type="SUPFAM" id="SSF53271">
    <property type="entry name" value="PRTase-like"/>
    <property type="match status" value="1"/>
</dbReference>
<dbReference type="EMBL" id="JANFLP010000006">
    <property type="protein sequence ID" value="MCQ1949475.1"/>
    <property type="molecule type" value="Genomic_DNA"/>
</dbReference>
<gene>
    <name evidence="4" type="ORF">NNX28_05965</name>
</gene>
<feature type="region of interest" description="Disordered" evidence="2">
    <location>
        <begin position="63"/>
        <end position="90"/>
    </location>
</feature>
<dbReference type="Proteomes" id="UP001206924">
    <property type="component" value="Unassembled WGS sequence"/>
</dbReference>
<feature type="domain" description="Phosphoribosyltransferase" evidence="3">
    <location>
        <begin position="246"/>
        <end position="295"/>
    </location>
</feature>
<dbReference type="PANTHER" id="PTHR47505">
    <property type="entry name" value="DNA UTILIZATION PROTEIN YHGH"/>
    <property type="match status" value="1"/>
</dbReference>
<accession>A0ABT1NP16</accession>
<organism evidence="4 5">
    <name type="scientific">Arthrobacter jinronghuae</name>
    <dbReference type="NCBI Taxonomy" id="2964609"/>
    <lineage>
        <taxon>Bacteria</taxon>
        <taxon>Bacillati</taxon>
        <taxon>Actinomycetota</taxon>
        <taxon>Actinomycetes</taxon>
        <taxon>Micrococcales</taxon>
        <taxon>Micrococcaceae</taxon>
        <taxon>Arthrobacter</taxon>
    </lineage>
</organism>
<evidence type="ECO:0000256" key="2">
    <source>
        <dbReference type="SAM" id="MobiDB-lite"/>
    </source>
</evidence>
<dbReference type="InterPro" id="IPR000836">
    <property type="entry name" value="PRTase_dom"/>
</dbReference>
<dbReference type="CDD" id="cd06223">
    <property type="entry name" value="PRTases_typeI"/>
    <property type="match status" value="1"/>
</dbReference>
<dbReference type="InterPro" id="IPR029057">
    <property type="entry name" value="PRTase-like"/>
</dbReference>
<dbReference type="RefSeq" id="WP_255865135.1">
    <property type="nucleotide sequence ID" value="NZ_CP104263.1"/>
</dbReference>
<proteinExistence type="inferred from homology"/>
<sequence length="321" mass="32725">MDMPNRRLDRMLYSPAGQGIAAALSGLAAGLAPVSCVACGAPDHSLCRVCTARIRRGTLHPYPAQEGAGALPAAEPGVPGADPTGADPTGADPDLFVPLPVLAAGVYSGGLARTVLAFKNRGHTDLAGFLAPVLADVLQAAVTDVRRREGDVPLVLVPVPGTGGSLRKRGYFPLALLLRRLRRRRLLPAGCAVVSLVSIPTGYGTAGALLRRWNHGGGPAGASGPQKGLGRNARRRNVRNTMTAGMPGGLAGVNCLVIDDVLTTGATIAETVRALRRAGARVLGAAVIAATPAPERNTTPTDPAVPGVRSTGAGNGIARRE</sequence>
<evidence type="ECO:0000313" key="4">
    <source>
        <dbReference type="EMBL" id="MCQ1949475.1"/>
    </source>
</evidence>
<keyword evidence="5" id="KW-1185">Reference proteome</keyword>
<feature type="compositionally biased region" description="Low complexity" evidence="2">
    <location>
        <begin position="63"/>
        <end position="81"/>
    </location>
</feature>
<comment type="caution">
    <text evidence="4">The sequence shown here is derived from an EMBL/GenBank/DDBJ whole genome shotgun (WGS) entry which is preliminary data.</text>
</comment>
<name>A0ABT1NP16_9MICC</name>